<reference evidence="1" key="1">
    <citation type="submission" date="2020-09" db="EMBL/GenBank/DDBJ databases">
        <title>Pelobacter alkaliphilus sp. nov., a novel anaerobic arsenate-reducing bacterium from terrestrial mud volcano.</title>
        <authorList>
            <person name="Khomyakova M.A."/>
            <person name="Merkel A.Y."/>
            <person name="Slobodkin A.I."/>
        </authorList>
    </citation>
    <scope>NUCLEOTIDE SEQUENCE</scope>
    <source>
        <strain evidence="1">M08fum</strain>
    </source>
</reference>
<dbReference type="AlphaFoldDB" id="A0A8J6UNS1"/>
<evidence type="ECO:0000313" key="2">
    <source>
        <dbReference type="Proteomes" id="UP000632828"/>
    </source>
</evidence>
<dbReference type="Proteomes" id="UP000632828">
    <property type="component" value="Unassembled WGS sequence"/>
</dbReference>
<evidence type="ECO:0000313" key="1">
    <source>
        <dbReference type="EMBL" id="MBD1399989.1"/>
    </source>
</evidence>
<organism evidence="1 2">
    <name type="scientific">Pelovirga terrestris</name>
    <dbReference type="NCBI Taxonomy" id="2771352"/>
    <lineage>
        <taxon>Bacteria</taxon>
        <taxon>Pseudomonadati</taxon>
        <taxon>Thermodesulfobacteriota</taxon>
        <taxon>Desulfuromonadia</taxon>
        <taxon>Geobacterales</taxon>
        <taxon>Geobacteraceae</taxon>
        <taxon>Pelovirga</taxon>
    </lineage>
</organism>
<dbReference type="RefSeq" id="WP_191154261.1">
    <property type="nucleotide sequence ID" value="NZ_JACWUN010000004.1"/>
</dbReference>
<dbReference type="EMBL" id="JACWUN010000004">
    <property type="protein sequence ID" value="MBD1399989.1"/>
    <property type="molecule type" value="Genomic_DNA"/>
</dbReference>
<protein>
    <submittedName>
        <fullName evidence="1">Uncharacterized protein</fullName>
    </submittedName>
</protein>
<keyword evidence="2" id="KW-1185">Reference proteome</keyword>
<accession>A0A8J6UNS1</accession>
<sequence length="148" mass="17268">MTPSAIKNTAAFWISPEGMILPVKTNHIDFVIQHPALFAADLDVMRQRYQIHNEPWGSEGKARHEIICDLVLQGWIRIRRYRHSYSINVRQLDNIALKRLSHFARLIADTGVEGSFEADLYMPCNIIELHHHHQHHQLTFSQLQEKVQ</sequence>
<comment type="caution">
    <text evidence="1">The sequence shown here is derived from an EMBL/GenBank/DDBJ whole genome shotgun (WGS) entry which is preliminary data.</text>
</comment>
<gene>
    <name evidence="1" type="ORF">ICT70_04820</name>
</gene>
<name>A0A8J6UNS1_9BACT</name>
<proteinExistence type="predicted"/>